<proteinExistence type="predicted"/>
<evidence type="ECO:0008006" key="4">
    <source>
        <dbReference type="Google" id="ProtNLM"/>
    </source>
</evidence>
<dbReference type="KEGG" id="cart:PA27867_1522"/>
<keyword evidence="3" id="KW-1185">Reference proteome</keyword>
<organism evidence="2 3">
    <name type="scientific">Cryobacterium arcticum</name>
    <dbReference type="NCBI Taxonomy" id="670052"/>
    <lineage>
        <taxon>Bacteria</taxon>
        <taxon>Bacillati</taxon>
        <taxon>Actinomycetota</taxon>
        <taxon>Actinomycetes</taxon>
        <taxon>Micrococcales</taxon>
        <taxon>Microbacteriaceae</taxon>
        <taxon>Cryobacterium</taxon>
    </lineage>
</organism>
<sequence precursor="true">MRKATVLGMRIAAALGVLTLGLSGCAVPLGGSTAAVVGAEAPTPTWHVTEHPGASLPTDHDSLMQREIYPGYTLGELGYSDEESEWALYQKPLGDAASIIEGQFAGEYSYAFFGPERTFSIGFTGTAPAGALAVLDDTGLPYSTVEDLGFTAADYEAAVSDVGRWVTDSMTKNGSFPEALFSVGSDPTSQPGAIVVSITGESSSVRRAAMDALGSVPVDTPFSVTVVEGGGNTSF</sequence>
<dbReference type="STRING" id="670052.PA27867_1522"/>
<accession>A0A1B1BIP6</accession>
<evidence type="ECO:0000313" key="2">
    <source>
        <dbReference type="EMBL" id="ANP72479.1"/>
    </source>
</evidence>
<dbReference type="AlphaFoldDB" id="A0A1B1BIP6"/>
<evidence type="ECO:0000256" key="1">
    <source>
        <dbReference type="SAM" id="SignalP"/>
    </source>
</evidence>
<dbReference type="Proteomes" id="UP000092582">
    <property type="component" value="Chromosome 1"/>
</dbReference>
<feature type="signal peptide" evidence="1">
    <location>
        <begin position="1"/>
        <end position="26"/>
    </location>
</feature>
<reference evidence="2 3" key="1">
    <citation type="submission" date="2016-06" db="EMBL/GenBank/DDBJ databases">
        <title>Genome sequencing of Cryobacterium arcticum PAMC 27867.</title>
        <authorList>
            <person name="Lee J."/>
            <person name="Kim O.-S."/>
        </authorList>
    </citation>
    <scope>NUCLEOTIDE SEQUENCE [LARGE SCALE GENOMIC DNA]</scope>
    <source>
        <strain evidence="2 3">PAMC 27867</strain>
    </source>
</reference>
<name>A0A1B1BIP6_9MICO</name>
<feature type="chain" id="PRO_5039220977" description="Lipoprotein" evidence="1">
    <location>
        <begin position="27"/>
        <end position="235"/>
    </location>
</feature>
<evidence type="ECO:0000313" key="3">
    <source>
        <dbReference type="Proteomes" id="UP000092582"/>
    </source>
</evidence>
<protein>
    <recommendedName>
        <fullName evidence="4">Lipoprotein</fullName>
    </recommendedName>
</protein>
<gene>
    <name evidence="2" type="ORF">PA27867_1522</name>
</gene>
<keyword evidence="1" id="KW-0732">Signal</keyword>
<dbReference type="PROSITE" id="PS51257">
    <property type="entry name" value="PROKAR_LIPOPROTEIN"/>
    <property type="match status" value="1"/>
</dbReference>
<dbReference type="EMBL" id="CP016282">
    <property type="protein sequence ID" value="ANP72479.1"/>
    <property type="molecule type" value="Genomic_DNA"/>
</dbReference>